<feature type="transmembrane region" description="Helical" evidence="6">
    <location>
        <begin position="175"/>
        <end position="194"/>
    </location>
</feature>
<evidence type="ECO:0000256" key="4">
    <source>
        <dbReference type="ARBA" id="ARBA00023136"/>
    </source>
</evidence>
<keyword evidence="4 6" id="KW-0472">Membrane</keyword>
<organism evidence="9 10">
    <name type="scientific">Diplodia seriata</name>
    <dbReference type="NCBI Taxonomy" id="420778"/>
    <lineage>
        <taxon>Eukaryota</taxon>
        <taxon>Fungi</taxon>
        <taxon>Dikarya</taxon>
        <taxon>Ascomycota</taxon>
        <taxon>Pezizomycotina</taxon>
        <taxon>Dothideomycetes</taxon>
        <taxon>Dothideomycetes incertae sedis</taxon>
        <taxon>Botryosphaeriales</taxon>
        <taxon>Botryosphaeriaceae</taxon>
        <taxon>Diplodia</taxon>
    </lineage>
</organism>
<dbReference type="Pfam" id="PF12430">
    <property type="entry name" value="ABA_GPCR"/>
    <property type="match status" value="1"/>
</dbReference>
<proteinExistence type="predicted"/>
<feature type="domain" description="Golgi pH regulator conserved" evidence="8">
    <location>
        <begin position="213"/>
        <end position="279"/>
    </location>
</feature>
<evidence type="ECO:0000313" key="10">
    <source>
        <dbReference type="Proteomes" id="UP000190776"/>
    </source>
</evidence>
<feature type="transmembrane region" description="Helical" evidence="6">
    <location>
        <begin position="137"/>
        <end position="163"/>
    </location>
</feature>
<feature type="transmembrane region" description="Helical" evidence="6">
    <location>
        <begin position="457"/>
        <end position="476"/>
    </location>
</feature>
<comment type="caution">
    <text evidence="9">The sequence shown here is derived from an EMBL/GenBank/DDBJ whole genome shotgun (WGS) entry which is preliminary data.</text>
</comment>
<reference evidence="9 10" key="1">
    <citation type="submission" date="2017-01" db="EMBL/GenBank/DDBJ databases">
        <title>Draft genome sequence of Diplodia seriata F98.1, a fungal species involved in grapevine trunk diseases.</title>
        <authorList>
            <person name="Robert-Siegwald G."/>
            <person name="Vallet J."/>
            <person name="Abou-Mansour E."/>
            <person name="Xu J."/>
            <person name="Rey P."/>
            <person name="Bertsch C."/>
            <person name="Rego C."/>
            <person name="Larignon P."/>
            <person name="Fontaine F."/>
            <person name="Lebrun M.-H."/>
        </authorList>
    </citation>
    <scope>NUCLEOTIDE SEQUENCE [LARGE SCALE GENOMIC DNA]</scope>
    <source>
        <strain evidence="9 10">F98.1</strain>
    </source>
</reference>
<dbReference type="AlphaFoldDB" id="A0A1S8B2Z4"/>
<evidence type="ECO:0000256" key="6">
    <source>
        <dbReference type="SAM" id="Phobius"/>
    </source>
</evidence>
<accession>A0A1S8B2Z4</accession>
<dbReference type="OrthoDB" id="264392at2759"/>
<feature type="region of interest" description="Disordered" evidence="5">
    <location>
        <begin position="57"/>
        <end position="76"/>
    </location>
</feature>
<dbReference type="Proteomes" id="UP000190776">
    <property type="component" value="Unassembled WGS sequence"/>
</dbReference>
<comment type="subcellular location">
    <subcellularLocation>
        <location evidence="1">Membrane</location>
        <topology evidence="1">Multi-pass membrane protein</topology>
    </subcellularLocation>
</comment>
<feature type="transmembrane region" description="Helical" evidence="6">
    <location>
        <begin position="348"/>
        <end position="369"/>
    </location>
</feature>
<keyword evidence="3 6" id="KW-1133">Transmembrane helix</keyword>
<feature type="transmembrane region" description="Helical" evidence="6">
    <location>
        <begin position="416"/>
        <end position="437"/>
    </location>
</feature>
<gene>
    <name evidence="9" type="ORF">BK809_0006229</name>
</gene>
<keyword evidence="2 6" id="KW-0812">Transmembrane</keyword>
<evidence type="ECO:0000256" key="3">
    <source>
        <dbReference type="ARBA" id="ARBA00022989"/>
    </source>
</evidence>
<dbReference type="GO" id="GO:0016020">
    <property type="term" value="C:membrane"/>
    <property type="evidence" value="ECO:0007669"/>
    <property type="project" value="UniProtKB-SubCell"/>
</dbReference>
<evidence type="ECO:0000256" key="2">
    <source>
        <dbReference type="ARBA" id="ARBA00022692"/>
    </source>
</evidence>
<evidence type="ECO:0000313" key="9">
    <source>
        <dbReference type="EMBL" id="OMP81920.1"/>
    </source>
</evidence>
<dbReference type="InterPro" id="IPR025969">
    <property type="entry name" value="ABA_GPCR_dom"/>
</dbReference>
<dbReference type="Pfam" id="PF12537">
    <property type="entry name" value="GPHR_N"/>
    <property type="match status" value="1"/>
</dbReference>
<feature type="domain" description="Abscisic acid G-protein coupled receptor-like" evidence="7">
    <location>
        <begin position="344"/>
        <end position="525"/>
    </location>
</feature>
<feature type="transmembrane region" description="Helical" evidence="6">
    <location>
        <begin position="222"/>
        <end position="243"/>
    </location>
</feature>
<dbReference type="InterPro" id="IPR015672">
    <property type="entry name" value="GPHR/GTG"/>
</dbReference>
<evidence type="ECO:0000259" key="7">
    <source>
        <dbReference type="Pfam" id="PF12430"/>
    </source>
</evidence>
<evidence type="ECO:0000256" key="1">
    <source>
        <dbReference type="ARBA" id="ARBA00004141"/>
    </source>
</evidence>
<sequence length="550" mass="59976">MLPSADDCDDCTPEYMRHSASSTLFSCLPFIATFLVVALVVHHRLFPLLSGSQSPLSPSSSSSSSPPHHHESHSPSTVVAFRDPWRRNLGPPSAQRVAGIVFSTNVALSAVLVELILCEISNSLNQAARGLALRTTLSLLLVLMVVITPALEIHSVISAGGWSFTDSAKGSRVKIAWLLEGIGMSLWLLAFWWLGEGLLGSYLHEKSYVNKHSFSEGCLERIGVIGVSLMASLAGFAAVSSLWQNFGVKQKPITEADIARKQAGLDATNDMLQVKQSRLRAVQRRLSENPQEGFMTRVIGSIRGNAEQQERQSLQLEISGLETMAAGLSNSLLAMQTRRQAQLRSKTALGHLLNLFSYIFSIYCLYRIGATTLTTFRRLHSPSTNFSNSDPINNILALLAKHWDPSLDRAAWSRQISFLLAGVMLLASFNSVLQTFLLLSRLAGPALALLQHARSNLALIVSQISAAYVISSALLLRSNLPPEYRGVISEALGAPLEPGFVERWFEGWFLAACVASALGVWLGKKVRMGEWGGDLDDDYAEADVEMGKMS</sequence>
<dbReference type="EMBL" id="MSZU01000114">
    <property type="protein sequence ID" value="OMP81920.1"/>
    <property type="molecule type" value="Genomic_DNA"/>
</dbReference>
<feature type="transmembrane region" description="Helical" evidence="6">
    <location>
        <begin position="20"/>
        <end position="41"/>
    </location>
</feature>
<name>A0A1S8B2Z4_9PEZI</name>
<feature type="transmembrane region" description="Helical" evidence="6">
    <location>
        <begin position="505"/>
        <end position="523"/>
    </location>
</feature>
<dbReference type="STRING" id="420778.A0A1S8B2Z4"/>
<evidence type="ECO:0000256" key="5">
    <source>
        <dbReference type="SAM" id="MobiDB-lite"/>
    </source>
</evidence>
<protein>
    <submittedName>
        <fullName evidence="9">Golgi pH regulator</fullName>
    </submittedName>
</protein>
<dbReference type="PANTHER" id="PTHR15948:SF0">
    <property type="entry name" value="GOLGI PH REGULATOR A-RELATED"/>
    <property type="match status" value="1"/>
</dbReference>
<dbReference type="InterPro" id="IPR022535">
    <property type="entry name" value="Golgi_pH-regulator_cons_dom"/>
</dbReference>
<feature type="compositionally biased region" description="Low complexity" evidence="5">
    <location>
        <begin position="57"/>
        <end position="66"/>
    </location>
</feature>
<evidence type="ECO:0000259" key="8">
    <source>
        <dbReference type="Pfam" id="PF12537"/>
    </source>
</evidence>
<dbReference type="PANTHER" id="PTHR15948">
    <property type="entry name" value="G-PROTEIN COUPLED RECEPTOR 89-RELATED"/>
    <property type="match status" value="1"/>
</dbReference>